<organism evidence="4 5">
    <name type="scientific">Populus alba x Populus x berolinensis</name>
    <dbReference type="NCBI Taxonomy" id="444605"/>
    <lineage>
        <taxon>Eukaryota</taxon>
        <taxon>Viridiplantae</taxon>
        <taxon>Streptophyta</taxon>
        <taxon>Embryophyta</taxon>
        <taxon>Tracheophyta</taxon>
        <taxon>Spermatophyta</taxon>
        <taxon>Magnoliopsida</taxon>
        <taxon>eudicotyledons</taxon>
        <taxon>Gunneridae</taxon>
        <taxon>Pentapetalae</taxon>
        <taxon>rosids</taxon>
        <taxon>fabids</taxon>
        <taxon>Malpighiales</taxon>
        <taxon>Salicaceae</taxon>
        <taxon>Saliceae</taxon>
        <taxon>Populus</taxon>
    </lineage>
</organism>
<dbReference type="Pfam" id="PF23247">
    <property type="entry name" value="LRR_RPS2"/>
    <property type="match status" value="1"/>
</dbReference>
<gene>
    <name evidence="4" type="ORF">NC653_040588</name>
</gene>
<dbReference type="PANTHER" id="PTHR33463">
    <property type="entry name" value="NB-ARC DOMAIN-CONTAINING PROTEIN-RELATED"/>
    <property type="match status" value="1"/>
</dbReference>
<sequence>MESLVPSSWFFSAALPSPSYNGIFSGLKKFYCCGCKSMKKLFPLVLLPSLVNLEEITVTECEKIEQIIGGTRSNEEGVMGEENSINTGLKLPKLRVLTLNELPELKSICSAKLICESLEVIKVSNCKSMECLVPSSWFCYAALPSRSSNGGTRSDEEGVMGEESSTNTGFNLPKLRYLELRGLPELRSICSAKLICDSLEVIQVCDCKSMEILFPSSWFCSAALPSLCYNGGTRSEEEGVMVEESSTNTGFNLPKLRNLELRGLPELRSICSAKLICDSLEVIKVSDCKSMESLVPSSWFCSAALPSPCYNGGTRSDEEGVMGEESSTNTGFNLLKLRHLELRGLPELRSICSAKLICNSLQFICIIKCEKLKRMGICLSLLENGQPSPPPSLREITAYPEEWWESIVEWEHPNAKDVLRPIVRFQNLDVGHFERKLREHVREAGYCKFSAGSSASRIQIRLSAVRGIRYRTKRGVGASKHQGCRTSSF</sequence>
<evidence type="ECO:0000256" key="1">
    <source>
        <dbReference type="ARBA" id="ARBA00022821"/>
    </source>
</evidence>
<protein>
    <recommendedName>
        <fullName evidence="3">Disease resistance protein At4g27190-like leucine-rich repeats domain-containing protein</fullName>
    </recommendedName>
</protein>
<evidence type="ECO:0000313" key="4">
    <source>
        <dbReference type="EMBL" id="KAJ6951241.1"/>
    </source>
</evidence>
<keyword evidence="5" id="KW-1185">Reference proteome</keyword>
<comment type="caution">
    <text evidence="4">The sequence shown here is derived from an EMBL/GenBank/DDBJ whole genome shotgun (WGS) entry which is preliminary data.</text>
</comment>
<dbReference type="Proteomes" id="UP001164929">
    <property type="component" value="Chromosome 19"/>
</dbReference>
<evidence type="ECO:0000313" key="5">
    <source>
        <dbReference type="Proteomes" id="UP001164929"/>
    </source>
</evidence>
<dbReference type="PANTHER" id="PTHR33463:SF187">
    <property type="entry name" value="AND NB-ARC DOMAIN DISEASE RESISTANCE PROTEIN, PUTATIVE-RELATED"/>
    <property type="match status" value="1"/>
</dbReference>
<dbReference type="EMBL" id="JAQIZT010000019">
    <property type="protein sequence ID" value="KAJ6951241.1"/>
    <property type="molecule type" value="Genomic_DNA"/>
</dbReference>
<dbReference type="InterPro" id="IPR050905">
    <property type="entry name" value="Plant_NBS-LRR"/>
</dbReference>
<reference evidence="4" key="1">
    <citation type="journal article" date="2023" name="Mol. Ecol. Resour.">
        <title>Chromosome-level genome assembly of a triploid poplar Populus alba 'Berolinensis'.</title>
        <authorList>
            <person name="Chen S."/>
            <person name="Yu Y."/>
            <person name="Wang X."/>
            <person name="Wang S."/>
            <person name="Zhang T."/>
            <person name="Zhou Y."/>
            <person name="He R."/>
            <person name="Meng N."/>
            <person name="Wang Y."/>
            <person name="Liu W."/>
            <person name="Liu Z."/>
            <person name="Liu J."/>
            <person name="Guo Q."/>
            <person name="Huang H."/>
            <person name="Sederoff R.R."/>
            <person name="Wang G."/>
            <person name="Qu G."/>
            <person name="Chen S."/>
        </authorList>
    </citation>
    <scope>NUCLEOTIDE SEQUENCE</scope>
    <source>
        <tissue evidence="4">Leaves</tissue>
    </source>
</reference>
<dbReference type="AlphaFoldDB" id="A0AAD6L6K2"/>
<evidence type="ECO:0000256" key="2">
    <source>
        <dbReference type="SAM" id="MobiDB-lite"/>
    </source>
</evidence>
<feature type="region of interest" description="Disordered" evidence="2">
    <location>
        <begin position="147"/>
        <end position="167"/>
    </location>
</feature>
<evidence type="ECO:0000259" key="3">
    <source>
        <dbReference type="Pfam" id="PF23247"/>
    </source>
</evidence>
<dbReference type="InterPro" id="IPR032675">
    <property type="entry name" value="LRR_dom_sf"/>
</dbReference>
<dbReference type="Gene3D" id="3.80.10.10">
    <property type="entry name" value="Ribonuclease Inhibitor"/>
    <property type="match status" value="2"/>
</dbReference>
<dbReference type="SUPFAM" id="SSF52047">
    <property type="entry name" value="RNI-like"/>
    <property type="match status" value="1"/>
</dbReference>
<name>A0AAD6L6K2_9ROSI</name>
<proteinExistence type="predicted"/>
<feature type="domain" description="Disease resistance protein At4g27190-like leucine-rich repeats" evidence="3">
    <location>
        <begin position="21"/>
        <end position="136"/>
    </location>
</feature>
<keyword evidence="1" id="KW-0611">Plant defense</keyword>
<accession>A0AAD6L6K2</accession>
<dbReference type="InterPro" id="IPR057135">
    <property type="entry name" value="At4g27190-like_LRR"/>
</dbReference>